<dbReference type="EMBL" id="BJZV01000064">
    <property type="protein sequence ID" value="GEP12735.1"/>
    <property type="molecule type" value="Genomic_DNA"/>
</dbReference>
<dbReference type="RefSeq" id="WP_147049067.1">
    <property type="nucleotide sequence ID" value="NZ_BJZV01000064.1"/>
</dbReference>
<name>A0A512JS09_9HYPH</name>
<evidence type="ECO:0000259" key="1">
    <source>
        <dbReference type="PROSITE" id="PS50943"/>
    </source>
</evidence>
<dbReference type="CDD" id="cd00093">
    <property type="entry name" value="HTH_XRE"/>
    <property type="match status" value="1"/>
</dbReference>
<dbReference type="SUPFAM" id="SSF47413">
    <property type="entry name" value="lambda repressor-like DNA-binding domains"/>
    <property type="match status" value="1"/>
</dbReference>
<dbReference type="Gene3D" id="1.10.260.40">
    <property type="entry name" value="lambda repressor-like DNA-binding domains"/>
    <property type="match status" value="1"/>
</dbReference>
<reference evidence="2 3" key="1">
    <citation type="submission" date="2019-07" db="EMBL/GenBank/DDBJ databases">
        <title>Whole genome shotgun sequence of Methylobacterium gnaphalii NBRC 107716.</title>
        <authorList>
            <person name="Hosoyama A."/>
            <person name="Uohara A."/>
            <person name="Ohji S."/>
            <person name="Ichikawa N."/>
        </authorList>
    </citation>
    <scope>NUCLEOTIDE SEQUENCE [LARGE SCALE GENOMIC DNA]</scope>
    <source>
        <strain evidence="2 3">NBRC 107716</strain>
    </source>
</reference>
<organism evidence="2 3">
    <name type="scientific">Methylobacterium gnaphalii</name>
    <dbReference type="NCBI Taxonomy" id="1010610"/>
    <lineage>
        <taxon>Bacteria</taxon>
        <taxon>Pseudomonadati</taxon>
        <taxon>Pseudomonadota</taxon>
        <taxon>Alphaproteobacteria</taxon>
        <taxon>Hyphomicrobiales</taxon>
        <taxon>Methylobacteriaceae</taxon>
        <taxon>Methylobacterium</taxon>
    </lineage>
</organism>
<accession>A0A512JS09</accession>
<dbReference type="Pfam" id="PF13560">
    <property type="entry name" value="HTH_31"/>
    <property type="match status" value="1"/>
</dbReference>
<dbReference type="SMART" id="SM00530">
    <property type="entry name" value="HTH_XRE"/>
    <property type="match status" value="1"/>
</dbReference>
<protein>
    <submittedName>
        <fullName evidence="2">Transcriptional regulator</fullName>
    </submittedName>
</protein>
<dbReference type="InterPro" id="IPR010982">
    <property type="entry name" value="Lambda_DNA-bd_dom_sf"/>
</dbReference>
<proteinExistence type="predicted"/>
<dbReference type="OrthoDB" id="5462911at2"/>
<feature type="domain" description="HTH cro/C1-type" evidence="1">
    <location>
        <begin position="24"/>
        <end position="79"/>
    </location>
</feature>
<sequence>MYAHVQRLTSEEVQELRREGGRFLKDLREKSGLSQRQLAAQVGAEYYTFISQLETGRGRVPPDRYRVWATALGVDPREFVKGLMRFYDPLTYEILFDSE</sequence>
<comment type="caution">
    <text evidence="2">The sequence shown here is derived from an EMBL/GenBank/DDBJ whole genome shotgun (WGS) entry which is preliminary data.</text>
</comment>
<dbReference type="InterPro" id="IPR001387">
    <property type="entry name" value="Cro/C1-type_HTH"/>
</dbReference>
<gene>
    <name evidence="2" type="ORF">MGN01_45800</name>
</gene>
<keyword evidence="3" id="KW-1185">Reference proteome</keyword>
<dbReference type="AlphaFoldDB" id="A0A512JS09"/>
<dbReference type="Proteomes" id="UP000321750">
    <property type="component" value="Unassembled WGS sequence"/>
</dbReference>
<evidence type="ECO:0000313" key="3">
    <source>
        <dbReference type="Proteomes" id="UP000321750"/>
    </source>
</evidence>
<dbReference type="GO" id="GO:0003677">
    <property type="term" value="F:DNA binding"/>
    <property type="evidence" value="ECO:0007669"/>
    <property type="project" value="InterPro"/>
</dbReference>
<dbReference type="PROSITE" id="PS50943">
    <property type="entry name" value="HTH_CROC1"/>
    <property type="match status" value="1"/>
</dbReference>
<evidence type="ECO:0000313" key="2">
    <source>
        <dbReference type="EMBL" id="GEP12735.1"/>
    </source>
</evidence>